<feature type="region of interest" description="Disordered" evidence="4">
    <location>
        <begin position="1"/>
        <end position="44"/>
    </location>
</feature>
<organism evidence="7 9">
    <name type="scientific">Xiamenia xianingshaonis</name>
    <dbReference type="NCBI Taxonomy" id="2682776"/>
    <lineage>
        <taxon>Bacteria</taxon>
        <taxon>Bacillati</taxon>
        <taxon>Actinomycetota</taxon>
        <taxon>Coriobacteriia</taxon>
        <taxon>Eggerthellales</taxon>
        <taxon>Eggerthellaceae</taxon>
        <taxon>Xiamenia</taxon>
    </lineage>
</organism>
<dbReference type="GO" id="GO:0051082">
    <property type="term" value="F:unfolded protein binding"/>
    <property type="evidence" value="ECO:0007669"/>
    <property type="project" value="TreeGrafter"/>
</dbReference>
<dbReference type="InterPro" id="IPR001623">
    <property type="entry name" value="DnaJ_domain"/>
</dbReference>
<dbReference type="PANTHER" id="PTHR43096:SF54">
    <property type="entry name" value="CHAPERONE PROTEIN DNAJ 1"/>
    <property type="match status" value="1"/>
</dbReference>
<dbReference type="Proteomes" id="UP000636394">
    <property type="component" value="Unassembled WGS sequence"/>
</dbReference>
<dbReference type="GO" id="GO:0006260">
    <property type="term" value="P:DNA replication"/>
    <property type="evidence" value="ECO:0007669"/>
    <property type="project" value="UniProtKB-KW"/>
</dbReference>
<keyword evidence="1" id="KW-0235">DNA replication</keyword>
<dbReference type="Proteomes" id="UP000671910">
    <property type="component" value="Chromosome"/>
</dbReference>
<sequence>MAMDPYKVLGVSPDATPDEVKKAYRKKARENHPDLNPNDPGAVARMNEVNEAYDRIVNPEKYVTRDARAAAARGSGAAGGGASGGGQAYRPSGGGAGPGGQNPYGQPGGQNPYGTSGPYGWTGYGFDWDDLFGFGATGSASGAPIHPEAGAGDSAVVRGVIDDINAQRYQQAVDTLNTITSHGRDARWYYLSAIANNGAGNTLMALEQIRRAVRMDPSNPDYQRVQRSFQQASRTYEQQTEERGFSMGIDPATLCCAIWCCGSSLCGPVGFCL</sequence>
<evidence type="ECO:0000313" key="9">
    <source>
        <dbReference type="Proteomes" id="UP000671910"/>
    </source>
</evidence>
<evidence type="ECO:0000259" key="5">
    <source>
        <dbReference type="PROSITE" id="PS50076"/>
    </source>
</evidence>
<dbReference type="KEGG" id="ebz:J7S26_05395"/>
<feature type="compositionally biased region" description="Gly residues" evidence="4">
    <location>
        <begin position="76"/>
        <end position="108"/>
    </location>
</feature>
<evidence type="ECO:0000313" key="6">
    <source>
        <dbReference type="EMBL" id="NHM14532.1"/>
    </source>
</evidence>
<evidence type="ECO:0000313" key="7">
    <source>
        <dbReference type="EMBL" id="QTU83819.1"/>
    </source>
</evidence>
<reference evidence="6 8" key="1">
    <citation type="submission" date="2019-11" db="EMBL/GenBank/DDBJ databases">
        <title>Eggerthellaceae novel genus isolated from the rectal contents of marmort.</title>
        <authorList>
            <person name="Zhang G."/>
        </authorList>
    </citation>
    <scope>NUCLEOTIDE SEQUENCE [LARGE SCALE GENOMIC DNA]</scope>
    <source>
        <strain evidence="8">zg-886</strain>
        <strain evidence="6">Zg-886</strain>
    </source>
</reference>
<evidence type="ECO:0000313" key="8">
    <source>
        <dbReference type="Proteomes" id="UP000636394"/>
    </source>
</evidence>
<protein>
    <submittedName>
        <fullName evidence="7">DnaJ domain-containing protein</fullName>
    </submittedName>
</protein>
<dbReference type="GO" id="GO:0042026">
    <property type="term" value="P:protein refolding"/>
    <property type="evidence" value="ECO:0007669"/>
    <property type="project" value="TreeGrafter"/>
</dbReference>
<reference evidence="7" key="2">
    <citation type="submission" date="2021-04" db="EMBL/GenBank/DDBJ databases">
        <title>Novel species in family Eggerthellaceae.</title>
        <authorList>
            <person name="Zhang G."/>
        </authorList>
    </citation>
    <scope>NUCLEOTIDE SEQUENCE</scope>
    <source>
        <strain evidence="7">Zg-886</strain>
    </source>
</reference>
<dbReference type="InterPro" id="IPR011990">
    <property type="entry name" value="TPR-like_helical_dom_sf"/>
</dbReference>
<evidence type="ECO:0000256" key="4">
    <source>
        <dbReference type="SAM" id="MobiDB-lite"/>
    </source>
</evidence>
<gene>
    <name evidence="6" type="ORF">GMI68_07105</name>
    <name evidence="7" type="ORF">J7S26_05395</name>
</gene>
<dbReference type="SUPFAM" id="SSF48452">
    <property type="entry name" value="TPR-like"/>
    <property type="match status" value="1"/>
</dbReference>
<dbReference type="PANTHER" id="PTHR43096">
    <property type="entry name" value="DNAJ HOMOLOG 1, MITOCHONDRIAL-RELATED"/>
    <property type="match status" value="1"/>
</dbReference>
<dbReference type="Pfam" id="PF00226">
    <property type="entry name" value="DnaJ"/>
    <property type="match status" value="1"/>
</dbReference>
<keyword evidence="8" id="KW-1185">Reference proteome</keyword>
<dbReference type="AlphaFoldDB" id="A0A9E6MP66"/>
<evidence type="ECO:0000256" key="2">
    <source>
        <dbReference type="ARBA" id="ARBA00023016"/>
    </source>
</evidence>
<dbReference type="GO" id="GO:0005737">
    <property type="term" value="C:cytoplasm"/>
    <property type="evidence" value="ECO:0007669"/>
    <property type="project" value="TreeGrafter"/>
</dbReference>
<feature type="domain" description="J" evidence="5">
    <location>
        <begin position="4"/>
        <end position="61"/>
    </location>
</feature>
<proteinExistence type="predicted"/>
<evidence type="ECO:0000256" key="1">
    <source>
        <dbReference type="ARBA" id="ARBA00022705"/>
    </source>
</evidence>
<dbReference type="CDD" id="cd06257">
    <property type="entry name" value="DnaJ"/>
    <property type="match status" value="1"/>
</dbReference>
<keyword evidence="2" id="KW-0346">Stress response</keyword>
<dbReference type="EMBL" id="CP072829">
    <property type="protein sequence ID" value="QTU83819.1"/>
    <property type="molecule type" value="Genomic_DNA"/>
</dbReference>
<dbReference type="PROSITE" id="PS50076">
    <property type="entry name" value="DNAJ_2"/>
    <property type="match status" value="1"/>
</dbReference>
<feature type="region of interest" description="Disordered" evidence="4">
    <location>
        <begin position="74"/>
        <end position="116"/>
    </location>
</feature>
<dbReference type="Gene3D" id="1.10.287.110">
    <property type="entry name" value="DnaJ domain"/>
    <property type="match status" value="1"/>
</dbReference>
<keyword evidence="3" id="KW-0143">Chaperone</keyword>
<evidence type="ECO:0000256" key="3">
    <source>
        <dbReference type="ARBA" id="ARBA00023186"/>
    </source>
</evidence>
<name>A0A9E6MP66_9ACTN</name>
<dbReference type="EMBL" id="WPCR01000008">
    <property type="protein sequence ID" value="NHM14532.1"/>
    <property type="molecule type" value="Genomic_DNA"/>
</dbReference>
<dbReference type="Gene3D" id="1.25.40.10">
    <property type="entry name" value="Tetratricopeptide repeat domain"/>
    <property type="match status" value="1"/>
</dbReference>
<dbReference type="SUPFAM" id="SSF46565">
    <property type="entry name" value="Chaperone J-domain"/>
    <property type="match status" value="1"/>
</dbReference>
<accession>A0A9E6MP66</accession>
<dbReference type="InterPro" id="IPR036869">
    <property type="entry name" value="J_dom_sf"/>
</dbReference>
<dbReference type="PRINTS" id="PR00625">
    <property type="entry name" value="JDOMAIN"/>
</dbReference>
<dbReference type="SMART" id="SM00271">
    <property type="entry name" value="DnaJ"/>
    <property type="match status" value="1"/>
</dbReference>